<evidence type="ECO:0000256" key="8">
    <source>
        <dbReference type="ARBA" id="ARBA00025523"/>
    </source>
</evidence>
<accession>A0A5J6VJW1</accession>
<evidence type="ECO:0000256" key="6">
    <source>
        <dbReference type="ARBA" id="ARBA00023004"/>
    </source>
</evidence>
<evidence type="ECO:0000256" key="2">
    <source>
        <dbReference type="ARBA" id="ARBA00009303"/>
    </source>
</evidence>
<feature type="transmembrane region" description="Helical" evidence="10">
    <location>
        <begin position="151"/>
        <end position="172"/>
    </location>
</feature>
<keyword evidence="10" id="KW-0812">Transmembrane</keyword>
<evidence type="ECO:0000313" key="11">
    <source>
        <dbReference type="EMBL" id="QFG74174.1"/>
    </source>
</evidence>
<dbReference type="EMBL" id="MN448282">
    <property type="protein sequence ID" value="QFG74174.1"/>
    <property type="molecule type" value="Genomic_DNA"/>
</dbReference>
<dbReference type="InterPro" id="IPR030475">
    <property type="entry name" value="RNR_small_AS"/>
</dbReference>
<dbReference type="Pfam" id="PF00268">
    <property type="entry name" value="Ribonuc_red_sm"/>
    <property type="match status" value="1"/>
</dbReference>
<dbReference type="GO" id="GO:0009263">
    <property type="term" value="P:deoxyribonucleotide biosynthetic process"/>
    <property type="evidence" value="ECO:0007669"/>
    <property type="project" value="UniProtKB-KW"/>
</dbReference>
<dbReference type="InterPro" id="IPR033909">
    <property type="entry name" value="RNR_small"/>
</dbReference>
<sequence length="332" mass="38348">MRLTTFPIDPNHSNLWMLYKKHVACFWTPEEIDYSADAKDWENLTTDEKFFIEHILAFFASSDNIVMENLINNFCQDVDIPEAASFYQFQAAMENIHAEVYSQLIESLIPPHEGKKKKYLFNAVNEIPCIRKKADWARKYMDQDVPFLHRLIAFAVVEGIFFSGSFCAIFWLKSLGKMVRTLGTSNELIARDEALHCEFAIALFHNISSDRIGEGSVIPNMPVSPEACIERPTADQVYTIVRDAVELEKEFVCEALPCRLIGMNAGLMQQYIEFVADRLVLQLGYPAIWNSENPFEFMKMISIDGKTNFFEKYTTEYSIEKERVPFNLDNDF</sequence>
<dbReference type="GO" id="GO:0004748">
    <property type="term" value="F:ribonucleoside-diphosphate reductase activity, thioredoxin disulfide as acceptor"/>
    <property type="evidence" value="ECO:0007669"/>
    <property type="project" value="UniProtKB-EC"/>
</dbReference>
<keyword evidence="7" id="KW-0215">Deoxyribonucleotide synthesis</keyword>
<comment type="similarity">
    <text evidence="2">Belongs to the ribonucleoside diphosphate reductase small chain family.</text>
</comment>
<comment type="function">
    <text evidence="8">Ribonucleoside-diphosphate reductase holoenzyme provides the precursors necessary for viral DNA synthesis. Allows virus growth in non-dividing cells. Catalyzes the biosynthesis of deoxyribonucleotides from the corresponding ribonucleotides.</text>
</comment>
<keyword evidence="10" id="KW-0472">Membrane</keyword>
<proteinExistence type="inferred from homology"/>
<evidence type="ECO:0000256" key="9">
    <source>
        <dbReference type="ARBA" id="ARBA00030749"/>
    </source>
</evidence>
<dbReference type="UniPathway" id="UPA00326"/>
<comment type="cofactor">
    <cofactor evidence="1">
        <name>Fe cation</name>
        <dbReference type="ChEBI" id="CHEBI:24875"/>
    </cofactor>
</comment>
<dbReference type="Gene3D" id="1.10.620.20">
    <property type="entry name" value="Ribonucleotide Reductase, subunit A"/>
    <property type="match status" value="1"/>
</dbReference>
<organism evidence="11">
    <name type="scientific">Megaviridae environmental sample</name>
    <dbReference type="NCBI Taxonomy" id="1737588"/>
    <lineage>
        <taxon>Viruses</taxon>
        <taxon>Varidnaviria</taxon>
        <taxon>Bamfordvirae</taxon>
        <taxon>Nucleocytoviricota</taxon>
        <taxon>Megaviricetes</taxon>
        <taxon>Imitervirales</taxon>
        <taxon>Mimiviridae</taxon>
        <taxon>environmental samples</taxon>
    </lineage>
</organism>
<dbReference type="InterPro" id="IPR012348">
    <property type="entry name" value="RNR-like"/>
</dbReference>
<dbReference type="PANTHER" id="PTHR23409">
    <property type="entry name" value="RIBONUCLEOSIDE-DIPHOSPHATE REDUCTASE SMALL CHAIN"/>
    <property type="match status" value="1"/>
</dbReference>
<dbReference type="SUPFAM" id="SSF47240">
    <property type="entry name" value="Ferritin-like"/>
    <property type="match status" value="1"/>
</dbReference>
<evidence type="ECO:0000256" key="3">
    <source>
        <dbReference type="ARBA" id="ARBA00012274"/>
    </source>
</evidence>
<protein>
    <recommendedName>
        <fullName evidence="4">Ribonucleoside-diphosphate reductase small chain</fullName>
        <ecNumber evidence="3">1.17.4.1</ecNumber>
    </recommendedName>
    <alternativeName>
        <fullName evidence="9">Ribonucleotide reductase small subunit</fullName>
    </alternativeName>
</protein>
<keyword evidence="5" id="KW-0560">Oxidoreductase</keyword>
<dbReference type="InterPro" id="IPR009078">
    <property type="entry name" value="Ferritin-like_SF"/>
</dbReference>
<evidence type="ECO:0000256" key="10">
    <source>
        <dbReference type="SAM" id="Phobius"/>
    </source>
</evidence>
<evidence type="ECO:0000256" key="4">
    <source>
        <dbReference type="ARBA" id="ARBA00014347"/>
    </source>
</evidence>
<evidence type="ECO:0000256" key="1">
    <source>
        <dbReference type="ARBA" id="ARBA00001962"/>
    </source>
</evidence>
<name>A0A5J6VJW1_9VIRU</name>
<dbReference type="InterPro" id="IPR000358">
    <property type="entry name" value="RNR_small_fam"/>
</dbReference>
<dbReference type="EC" id="1.17.4.1" evidence="3"/>
<keyword evidence="6" id="KW-0408">Iron</keyword>
<dbReference type="PANTHER" id="PTHR23409:SF18">
    <property type="entry name" value="RIBONUCLEOSIDE-DIPHOSPHATE REDUCTASE SUBUNIT M2"/>
    <property type="match status" value="1"/>
</dbReference>
<dbReference type="PROSITE" id="PS00368">
    <property type="entry name" value="RIBORED_SMALL"/>
    <property type="match status" value="1"/>
</dbReference>
<evidence type="ECO:0000256" key="5">
    <source>
        <dbReference type="ARBA" id="ARBA00023002"/>
    </source>
</evidence>
<keyword evidence="10" id="KW-1133">Transmembrane helix</keyword>
<dbReference type="CDD" id="cd01049">
    <property type="entry name" value="RNRR2"/>
    <property type="match status" value="1"/>
</dbReference>
<evidence type="ECO:0000256" key="7">
    <source>
        <dbReference type="ARBA" id="ARBA00023116"/>
    </source>
</evidence>
<reference evidence="11" key="1">
    <citation type="journal article" date="2019" name="Philos. Trans. R. Soc. Lond., B, Biol. Sci.">
        <title>Targeted metagenomic recovery of four divergent viruses reveals shared and distinctive characteristics of giant viruses of marine eukaryotes.</title>
        <authorList>
            <person name="Needham D.M."/>
            <person name="Poirier C."/>
            <person name="Hehenberger E."/>
            <person name="Jimenez V."/>
            <person name="Swalwell J.E."/>
            <person name="Santoro A.E."/>
            <person name="Worden A.Z."/>
        </authorList>
    </citation>
    <scope>NUCLEOTIDE SEQUENCE</scope>
    <source>
        <strain evidence="11">OPacV-662</strain>
    </source>
</reference>